<gene>
    <name evidence="1" type="ORF">IW261DRAFT_524377</name>
</gene>
<comment type="caution">
    <text evidence="1">The sequence shown here is derived from an EMBL/GenBank/DDBJ whole genome shotgun (WGS) entry which is preliminary data.</text>
</comment>
<evidence type="ECO:0000313" key="1">
    <source>
        <dbReference type="EMBL" id="KAK0474771.1"/>
    </source>
</evidence>
<keyword evidence="2" id="KW-1185">Reference proteome</keyword>
<dbReference type="AlphaFoldDB" id="A0AA39NZV7"/>
<organism evidence="1 2">
    <name type="scientific">Armillaria novae-zelandiae</name>
    <dbReference type="NCBI Taxonomy" id="153914"/>
    <lineage>
        <taxon>Eukaryota</taxon>
        <taxon>Fungi</taxon>
        <taxon>Dikarya</taxon>
        <taxon>Basidiomycota</taxon>
        <taxon>Agaricomycotina</taxon>
        <taxon>Agaricomycetes</taxon>
        <taxon>Agaricomycetidae</taxon>
        <taxon>Agaricales</taxon>
        <taxon>Marasmiineae</taxon>
        <taxon>Physalacriaceae</taxon>
        <taxon>Armillaria</taxon>
    </lineage>
</organism>
<sequence>MVSAYVTGIFATQQGSDGAVDAESLQHYIDCLYNPCNRFTTCSILATHGIKNVDRNAIYRDIMALVQLRPRDTGWKECRRKLDDLVQSEDAEFFGKQLILPWSGEYRPLQVDEIQVEKDNIRYAIRVLDDFFGDGGHNMASPDSLSGWHPTGRIHHFLGWCFGRKHENLPGLCLMPWKNSTFLANLHWCSMTRSSM</sequence>
<reference evidence="1" key="1">
    <citation type="submission" date="2023-06" db="EMBL/GenBank/DDBJ databases">
        <authorList>
            <consortium name="Lawrence Berkeley National Laboratory"/>
            <person name="Ahrendt S."/>
            <person name="Sahu N."/>
            <person name="Indic B."/>
            <person name="Wong-Bajracharya J."/>
            <person name="Merenyi Z."/>
            <person name="Ke H.-M."/>
            <person name="Monk M."/>
            <person name="Kocsube S."/>
            <person name="Drula E."/>
            <person name="Lipzen A."/>
            <person name="Balint B."/>
            <person name="Henrissat B."/>
            <person name="Andreopoulos B."/>
            <person name="Martin F.M."/>
            <person name="Harder C.B."/>
            <person name="Rigling D."/>
            <person name="Ford K.L."/>
            <person name="Foster G.D."/>
            <person name="Pangilinan J."/>
            <person name="Papanicolaou A."/>
            <person name="Barry K."/>
            <person name="LaButti K."/>
            <person name="Viragh M."/>
            <person name="Koriabine M."/>
            <person name="Yan M."/>
            <person name="Riley R."/>
            <person name="Champramary S."/>
            <person name="Plett K.L."/>
            <person name="Tsai I.J."/>
            <person name="Slot J."/>
            <person name="Sipos G."/>
            <person name="Plett J."/>
            <person name="Nagy L.G."/>
            <person name="Grigoriev I.V."/>
        </authorList>
    </citation>
    <scope>NUCLEOTIDE SEQUENCE</scope>
    <source>
        <strain evidence="1">ICMP 16352</strain>
    </source>
</reference>
<proteinExistence type="predicted"/>
<name>A0AA39NZV7_9AGAR</name>
<dbReference type="Proteomes" id="UP001175227">
    <property type="component" value="Unassembled WGS sequence"/>
</dbReference>
<accession>A0AA39NZV7</accession>
<protein>
    <submittedName>
        <fullName evidence="1">Uncharacterized protein</fullName>
    </submittedName>
</protein>
<evidence type="ECO:0000313" key="2">
    <source>
        <dbReference type="Proteomes" id="UP001175227"/>
    </source>
</evidence>
<dbReference type="EMBL" id="JAUEPR010000025">
    <property type="protein sequence ID" value="KAK0474771.1"/>
    <property type="molecule type" value="Genomic_DNA"/>
</dbReference>